<proteinExistence type="predicted"/>
<dbReference type="RefSeq" id="WP_008522778.1">
    <property type="nucleotide sequence ID" value="NZ_CM001376.1"/>
</dbReference>
<gene>
    <name evidence="1" type="ORF">JonanDRAFT_0667</name>
</gene>
<dbReference type="Proteomes" id="UP000003806">
    <property type="component" value="Chromosome"/>
</dbReference>
<dbReference type="EMBL" id="CM001376">
    <property type="protein sequence ID" value="EHM13061.1"/>
    <property type="molecule type" value="Genomic_DNA"/>
</dbReference>
<evidence type="ECO:0000313" key="2">
    <source>
        <dbReference type="Proteomes" id="UP000003806"/>
    </source>
</evidence>
<sequence>MNVGSELVAAWLSDLQNDYVGRPVTRVFGGPGWLSLEWRGADTLFFCWRPDSSGLCVLPPQKARSLLKSFSQPTSFAAALTKYLTGAKLACAVQPNGDRLLELKFSRFVGAGSQEFYFLAFELAGQPANAVLTDEDKKIIEAGRHEPPEQNQLRPIFPGFSYAPPPPLRTCPLSPELTDSQLLELLPSAQGMGPSLIRRLRDESARRGAQWLREALFGAPILQWAGSLLTRCGVLLPDAKPAAWNALQEASNAVFGEIERRALKDISKDASKILERAISRRRKHLDDLTNLLKASASRDRYRRAGEAIIQNLSALALKPAPEMTLPYWDEEGQQTVKVQLDLSRSPRANAERYFKKYRKLSVDSQAVTQQTETLQNELDDLTGLEENLRRVDDPSTLKLLAAQITRQYGRQEKSPAKNRDAALPPHLRFNLDGTTILVGMNERGNRYVTFEAAKSDDLWFHVHERPGSHVILRQPPADQEAFDRACAAAASLALFYSSCCEPSWNVDRTARKHVHHIAGAGPAQVTYRDSTPLRADRLAWKEILSFES</sequence>
<dbReference type="Gene3D" id="2.30.310.10">
    <property type="entry name" value="ibrinogen binding protein from staphylococcus aureus domain"/>
    <property type="match status" value="1"/>
</dbReference>
<dbReference type="OrthoDB" id="9766163at2"/>
<evidence type="ECO:0000313" key="1">
    <source>
        <dbReference type="EMBL" id="EHM13061.1"/>
    </source>
</evidence>
<dbReference type="HOGENOM" id="CLU_022481_2_1_0"/>
<dbReference type="GO" id="GO:1990112">
    <property type="term" value="C:RQC complex"/>
    <property type="evidence" value="ECO:0007669"/>
    <property type="project" value="TreeGrafter"/>
</dbReference>
<dbReference type="InterPro" id="IPR051608">
    <property type="entry name" value="RQC_Subunit_NEMF"/>
</dbReference>
<protein>
    <submittedName>
        <fullName evidence="1">Putative RNA-binding protein, snRNP like protein</fullName>
    </submittedName>
</protein>
<dbReference type="PANTHER" id="PTHR15239">
    <property type="entry name" value="NUCLEAR EXPORT MEDIATOR FACTOR NEMF"/>
    <property type="match status" value="1"/>
</dbReference>
<dbReference type="PANTHER" id="PTHR15239:SF6">
    <property type="entry name" value="RIBOSOME QUALITY CONTROL COMPLEX SUBUNIT NEMF"/>
    <property type="match status" value="1"/>
</dbReference>
<keyword evidence="2" id="KW-1185">Reference proteome</keyword>
<accession>H0UK52</accession>
<dbReference type="GO" id="GO:0000049">
    <property type="term" value="F:tRNA binding"/>
    <property type="evidence" value="ECO:0007669"/>
    <property type="project" value="TreeGrafter"/>
</dbReference>
<dbReference type="GO" id="GO:0043023">
    <property type="term" value="F:ribosomal large subunit binding"/>
    <property type="evidence" value="ECO:0007669"/>
    <property type="project" value="TreeGrafter"/>
</dbReference>
<dbReference type="eggNOG" id="COG1293">
    <property type="taxonomic scope" value="Bacteria"/>
</dbReference>
<name>H0UK52_9BACT</name>
<dbReference type="Pfam" id="PF05833">
    <property type="entry name" value="NFACT_N"/>
    <property type="match status" value="2"/>
</dbReference>
<reference evidence="1 2" key="1">
    <citation type="submission" date="2011-11" db="EMBL/GenBank/DDBJ databases">
        <title>The Noncontiguous Finished genome of Jonquetella anthropi DSM 22815.</title>
        <authorList>
            <consortium name="US DOE Joint Genome Institute (JGI-PGF)"/>
            <person name="Lucas S."/>
            <person name="Copeland A."/>
            <person name="Lapidus A."/>
            <person name="Glavina del Rio T."/>
            <person name="Dalin E."/>
            <person name="Tice H."/>
            <person name="Bruce D."/>
            <person name="Goodwin L."/>
            <person name="Pitluck S."/>
            <person name="Peters L."/>
            <person name="Mikhailova N."/>
            <person name="Held B."/>
            <person name="Kyrpides N."/>
            <person name="Mavromatis K."/>
            <person name="Ivanova N."/>
            <person name="Markowitz V."/>
            <person name="Cheng J.-F."/>
            <person name="Hugenholtz P."/>
            <person name="Woyke T."/>
            <person name="Wu D."/>
            <person name="Gronow S."/>
            <person name="Wellnitz S."/>
            <person name="Brambilla E."/>
            <person name="Klenk H.-P."/>
            <person name="Eisen J.A."/>
        </authorList>
    </citation>
    <scope>NUCLEOTIDE SEQUENCE [LARGE SCALE GENOMIC DNA]</scope>
    <source>
        <strain evidence="1 2">DSM 22815</strain>
    </source>
</reference>
<dbReference type="STRING" id="885272.JonanDRAFT_0667"/>
<organism evidence="1 2">
    <name type="scientific">Jonquetella anthropi DSM 22815</name>
    <dbReference type="NCBI Taxonomy" id="885272"/>
    <lineage>
        <taxon>Bacteria</taxon>
        <taxon>Thermotogati</taxon>
        <taxon>Synergistota</taxon>
        <taxon>Synergistia</taxon>
        <taxon>Synergistales</taxon>
        <taxon>Dethiosulfovibrionaceae</taxon>
        <taxon>Jonquetella</taxon>
    </lineage>
</organism>
<dbReference type="GO" id="GO:0072344">
    <property type="term" value="P:rescue of stalled ribosome"/>
    <property type="evidence" value="ECO:0007669"/>
    <property type="project" value="TreeGrafter"/>
</dbReference>
<dbReference type="AlphaFoldDB" id="H0UK52"/>